<protein>
    <recommendedName>
        <fullName evidence="4">Preprotein translocase subunit SecD</fullName>
    </recommendedName>
</protein>
<dbReference type="EMBL" id="WMET01000001">
    <property type="protein sequence ID" value="MYL19622.1"/>
    <property type="molecule type" value="Genomic_DNA"/>
</dbReference>
<keyword evidence="1" id="KW-0812">Transmembrane</keyword>
<dbReference type="RefSeq" id="WP_160835994.1">
    <property type="nucleotide sequence ID" value="NZ_WMET01000001.1"/>
</dbReference>
<gene>
    <name evidence="2" type="ORF">GLW04_06945</name>
</gene>
<reference evidence="2 3" key="1">
    <citation type="submission" date="2019-11" db="EMBL/GenBank/DDBJ databases">
        <title>Genome sequences of 17 halophilic strains isolated from different environments.</title>
        <authorList>
            <person name="Furrow R.E."/>
        </authorList>
    </citation>
    <scope>NUCLEOTIDE SEQUENCE [LARGE SCALE GENOMIC DNA]</scope>
    <source>
        <strain evidence="2 3">22511_23_Filter</strain>
    </source>
</reference>
<accession>A0A845DTD6</accession>
<evidence type="ECO:0000313" key="2">
    <source>
        <dbReference type="EMBL" id="MYL19622.1"/>
    </source>
</evidence>
<evidence type="ECO:0000256" key="1">
    <source>
        <dbReference type="SAM" id="Phobius"/>
    </source>
</evidence>
<dbReference type="AlphaFoldDB" id="A0A845DTD6"/>
<organism evidence="2 3">
    <name type="scientific">Halobacillus litoralis</name>
    <dbReference type="NCBI Taxonomy" id="45668"/>
    <lineage>
        <taxon>Bacteria</taxon>
        <taxon>Bacillati</taxon>
        <taxon>Bacillota</taxon>
        <taxon>Bacilli</taxon>
        <taxon>Bacillales</taxon>
        <taxon>Bacillaceae</taxon>
        <taxon>Halobacillus</taxon>
    </lineage>
</organism>
<sequence length="86" mass="9662">MMLFGPLFLSLLPGSILLLTAWWFRKRGFSLFTRLVPGFLLMLSAVILFYIGFIHIRGFEGGAYALLSFFLVMFAVPAWIIGGKGK</sequence>
<name>A0A845DTD6_9BACI</name>
<evidence type="ECO:0008006" key="4">
    <source>
        <dbReference type="Google" id="ProtNLM"/>
    </source>
</evidence>
<keyword evidence="1" id="KW-1133">Transmembrane helix</keyword>
<proteinExistence type="predicted"/>
<feature type="transmembrane region" description="Helical" evidence="1">
    <location>
        <begin position="62"/>
        <end position="82"/>
    </location>
</feature>
<comment type="caution">
    <text evidence="2">The sequence shown here is derived from an EMBL/GenBank/DDBJ whole genome shotgun (WGS) entry which is preliminary data.</text>
</comment>
<keyword evidence="1" id="KW-0472">Membrane</keyword>
<evidence type="ECO:0000313" key="3">
    <source>
        <dbReference type="Proteomes" id="UP000460949"/>
    </source>
</evidence>
<feature type="transmembrane region" description="Helical" evidence="1">
    <location>
        <begin position="36"/>
        <end position="56"/>
    </location>
</feature>
<dbReference type="Proteomes" id="UP000460949">
    <property type="component" value="Unassembled WGS sequence"/>
</dbReference>
<feature type="transmembrane region" description="Helical" evidence="1">
    <location>
        <begin position="6"/>
        <end position="24"/>
    </location>
</feature>